<organism evidence="5 6">
    <name type="scientific">Amycolatopsis echigonensis</name>
    <dbReference type="NCBI Taxonomy" id="2576905"/>
    <lineage>
        <taxon>Bacteria</taxon>
        <taxon>Bacillati</taxon>
        <taxon>Actinomycetota</taxon>
        <taxon>Actinomycetes</taxon>
        <taxon>Pseudonocardiales</taxon>
        <taxon>Pseudonocardiaceae</taxon>
        <taxon>Amycolatopsis</taxon>
    </lineage>
</organism>
<dbReference type="PANTHER" id="PTHR44846">
    <property type="entry name" value="MANNOSYL-D-GLYCERATE TRANSPORT/METABOLISM SYSTEM REPRESSOR MNGR-RELATED"/>
    <property type="match status" value="1"/>
</dbReference>
<dbReference type="Pfam" id="PF00392">
    <property type="entry name" value="GntR"/>
    <property type="match status" value="1"/>
</dbReference>
<dbReference type="SUPFAM" id="SSF64288">
    <property type="entry name" value="Chorismate lyase-like"/>
    <property type="match status" value="1"/>
</dbReference>
<dbReference type="SMART" id="SM00345">
    <property type="entry name" value="HTH_GNTR"/>
    <property type="match status" value="1"/>
</dbReference>
<feature type="domain" description="HTH gntR-type" evidence="4">
    <location>
        <begin position="14"/>
        <end position="82"/>
    </location>
</feature>
<keyword evidence="3" id="KW-0804">Transcription</keyword>
<dbReference type="InterPro" id="IPR028978">
    <property type="entry name" value="Chorismate_lyase_/UTRA_dom_sf"/>
</dbReference>
<keyword evidence="1" id="KW-0805">Transcription regulation</keyword>
<dbReference type="InterPro" id="IPR050679">
    <property type="entry name" value="Bact_HTH_transcr_reg"/>
</dbReference>
<evidence type="ECO:0000313" key="6">
    <source>
        <dbReference type="Proteomes" id="UP000233750"/>
    </source>
</evidence>
<dbReference type="OrthoDB" id="7363114at2"/>
<name>A0A2N3WIU1_9PSEU</name>
<dbReference type="CDD" id="cd07377">
    <property type="entry name" value="WHTH_GntR"/>
    <property type="match status" value="1"/>
</dbReference>
<dbReference type="PANTHER" id="PTHR44846:SF17">
    <property type="entry name" value="GNTR-FAMILY TRANSCRIPTIONAL REGULATOR"/>
    <property type="match status" value="1"/>
</dbReference>
<dbReference type="GO" id="GO:0045892">
    <property type="term" value="P:negative regulation of DNA-templated transcription"/>
    <property type="evidence" value="ECO:0007669"/>
    <property type="project" value="TreeGrafter"/>
</dbReference>
<evidence type="ECO:0000256" key="2">
    <source>
        <dbReference type="ARBA" id="ARBA00023125"/>
    </source>
</evidence>
<dbReference type="InterPro" id="IPR036388">
    <property type="entry name" value="WH-like_DNA-bd_sf"/>
</dbReference>
<dbReference type="Gene3D" id="1.10.10.10">
    <property type="entry name" value="Winged helix-like DNA-binding domain superfamily/Winged helix DNA-binding domain"/>
    <property type="match status" value="1"/>
</dbReference>
<reference evidence="5 6" key="1">
    <citation type="submission" date="2017-12" db="EMBL/GenBank/DDBJ databases">
        <title>Sequencing the genomes of 1000 Actinobacteria strains.</title>
        <authorList>
            <person name="Klenk H.-P."/>
        </authorList>
    </citation>
    <scope>NUCLEOTIDE SEQUENCE [LARGE SCALE GENOMIC DNA]</scope>
    <source>
        <strain evidence="5 6">DSM 45165</strain>
    </source>
</reference>
<sequence length="246" mass="26227">MVEHTSPDRPGRTALKRQEIAAELRAEIVAGRYGNGALLPGENELAQRFGVSRGTIRRALGALADEDLIDTQTGVGSFVTFDGQPLGAEPSWGHAFAVLGAPVQAEIVRAQLVVDPELAASVSSAGMEFLALDRVRRLADGTPVSLERSRVPAVGRIADVPLDGLVGNSLTATMAEAGLTSARGEQWIAVAPLEPADAELLGRRPDDAFLHAVRISYTADGRFAEKVTSWLDPKRFRLHTKFGAAR</sequence>
<dbReference type="InterPro" id="IPR036390">
    <property type="entry name" value="WH_DNA-bd_sf"/>
</dbReference>
<dbReference type="InterPro" id="IPR011663">
    <property type="entry name" value="UTRA"/>
</dbReference>
<dbReference type="Pfam" id="PF07702">
    <property type="entry name" value="UTRA"/>
    <property type="match status" value="1"/>
</dbReference>
<dbReference type="PRINTS" id="PR00035">
    <property type="entry name" value="HTHGNTR"/>
</dbReference>
<dbReference type="EMBL" id="PJMY01000003">
    <property type="protein sequence ID" value="PKV93793.1"/>
    <property type="molecule type" value="Genomic_DNA"/>
</dbReference>
<gene>
    <name evidence="5" type="ORF">ATK30_4651</name>
</gene>
<accession>A0A2N3WIU1</accession>
<dbReference type="InterPro" id="IPR000524">
    <property type="entry name" value="Tscrpt_reg_HTH_GntR"/>
</dbReference>
<dbReference type="PROSITE" id="PS50949">
    <property type="entry name" value="HTH_GNTR"/>
    <property type="match status" value="1"/>
</dbReference>
<keyword evidence="6" id="KW-1185">Reference proteome</keyword>
<dbReference type="GO" id="GO:0003700">
    <property type="term" value="F:DNA-binding transcription factor activity"/>
    <property type="evidence" value="ECO:0007669"/>
    <property type="project" value="InterPro"/>
</dbReference>
<dbReference type="SUPFAM" id="SSF46785">
    <property type="entry name" value="Winged helix' DNA-binding domain"/>
    <property type="match status" value="1"/>
</dbReference>
<dbReference type="Gene3D" id="3.40.1410.10">
    <property type="entry name" value="Chorismate lyase-like"/>
    <property type="match status" value="1"/>
</dbReference>
<protein>
    <submittedName>
        <fullName evidence="5">GntR family transcriptional regulator</fullName>
    </submittedName>
</protein>
<dbReference type="RefSeq" id="WP_101437361.1">
    <property type="nucleotide sequence ID" value="NZ_PJMY01000003.1"/>
</dbReference>
<comment type="caution">
    <text evidence="5">The sequence shown here is derived from an EMBL/GenBank/DDBJ whole genome shotgun (WGS) entry which is preliminary data.</text>
</comment>
<proteinExistence type="predicted"/>
<evidence type="ECO:0000256" key="1">
    <source>
        <dbReference type="ARBA" id="ARBA00023015"/>
    </source>
</evidence>
<keyword evidence="2" id="KW-0238">DNA-binding</keyword>
<evidence type="ECO:0000256" key="3">
    <source>
        <dbReference type="ARBA" id="ARBA00023163"/>
    </source>
</evidence>
<dbReference type="Proteomes" id="UP000233750">
    <property type="component" value="Unassembled WGS sequence"/>
</dbReference>
<dbReference type="AlphaFoldDB" id="A0A2N3WIU1"/>
<dbReference type="SMART" id="SM00866">
    <property type="entry name" value="UTRA"/>
    <property type="match status" value="1"/>
</dbReference>
<dbReference type="GO" id="GO:0003677">
    <property type="term" value="F:DNA binding"/>
    <property type="evidence" value="ECO:0007669"/>
    <property type="project" value="UniProtKB-KW"/>
</dbReference>
<evidence type="ECO:0000313" key="5">
    <source>
        <dbReference type="EMBL" id="PKV93793.1"/>
    </source>
</evidence>
<evidence type="ECO:0000259" key="4">
    <source>
        <dbReference type="PROSITE" id="PS50949"/>
    </source>
</evidence>